<sequence length="146" mass="17436">MSYAIAIIDQLRNKKFRITRLRKALIEELGISKKPLSVEEIIKHLRKRKVIVHKTSVYRQLIFLMEQDEVRKVTFGEKGDRFELTVMHHHHAVCQKCGEVEDLLYLESNIKQMEQTFLKKRFKVERHLVEFLGLCKKCQKEKTKTI</sequence>
<keyword evidence="5" id="KW-0238">DNA-binding</keyword>
<dbReference type="InterPro" id="IPR043135">
    <property type="entry name" value="Fur_C"/>
</dbReference>
<evidence type="ECO:0000256" key="2">
    <source>
        <dbReference type="ARBA" id="ARBA00022491"/>
    </source>
</evidence>
<dbReference type="GO" id="GO:0045892">
    <property type="term" value="P:negative regulation of DNA-templated transcription"/>
    <property type="evidence" value="ECO:0007669"/>
    <property type="project" value="TreeGrafter"/>
</dbReference>
<evidence type="ECO:0000256" key="1">
    <source>
        <dbReference type="ARBA" id="ARBA00007957"/>
    </source>
</evidence>
<evidence type="ECO:0000256" key="6">
    <source>
        <dbReference type="ARBA" id="ARBA00023163"/>
    </source>
</evidence>
<dbReference type="Gene3D" id="3.30.1490.190">
    <property type="match status" value="1"/>
</dbReference>
<comment type="caution">
    <text evidence="7">The sequence shown here is derived from an EMBL/GenBank/DDBJ whole genome shotgun (WGS) entry which is preliminary data.</text>
</comment>
<dbReference type="GO" id="GO:0003700">
    <property type="term" value="F:DNA-binding transcription factor activity"/>
    <property type="evidence" value="ECO:0007669"/>
    <property type="project" value="InterPro"/>
</dbReference>
<protein>
    <recommendedName>
        <fullName evidence="8">Ferric uptake regulation protein</fullName>
    </recommendedName>
</protein>
<evidence type="ECO:0000256" key="5">
    <source>
        <dbReference type="ARBA" id="ARBA00023125"/>
    </source>
</evidence>
<gene>
    <name evidence="7" type="ORF">LCGC14_2646870</name>
</gene>
<keyword evidence="4" id="KW-0805">Transcription regulation</keyword>
<dbReference type="InterPro" id="IPR002481">
    <property type="entry name" value="FUR"/>
</dbReference>
<dbReference type="Gene3D" id="1.10.10.10">
    <property type="entry name" value="Winged helix-like DNA-binding domain superfamily/Winged helix DNA-binding domain"/>
    <property type="match status" value="1"/>
</dbReference>
<keyword evidence="2" id="KW-0678">Repressor</keyword>
<evidence type="ECO:0008006" key="8">
    <source>
        <dbReference type="Google" id="ProtNLM"/>
    </source>
</evidence>
<dbReference type="InterPro" id="IPR036388">
    <property type="entry name" value="WH-like_DNA-bd_sf"/>
</dbReference>
<dbReference type="EMBL" id="LAZR01045792">
    <property type="protein sequence ID" value="KKK98026.1"/>
    <property type="molecule type" value="Genomic_DNA"/>
</dbReference>
<proteinExistence type="inferred from homology"/>
<dbReference type="PANTHER" id="PTHR33202">
    <property type="entry name" value="ZINC UPTAKE REGULATION PROTEIN"/>
    <property type="match status" value="1"/>
</dbReference>
<evidence type="ECO:0000313" key="7">
    <source>
        <dbReference type="EMBL" id="KKK98026.1"/>
    </source>
</evidence>
<dbReference type="CDD" id="cd07153">
    <property type="entry name" value="Fur_like"/>
    <property type="match status" value="1"/>
</dbReference>
<dbReference type="GO" id="GO:0008270">
    <property type="term" value="F:zinc ion binding"/>
    <property type="evidence" value="ECO:0007669"/>
    <property type="project" value="TreeGrafter"/>
</dbReference>
<dbReference type="PANTHER" id="PTHR33202:SF7">
    <property type="entry name" value="FERRIC UPTAKE REGULATION PROTEIN"/>
    <property type="match status" value="1"/>
</dbReference>
<dbReference type="GO" id="GO:0000976">
    <property type="term" value="F:transcription cis-regulatory region binding"/>
    <property type="evidence" value="ECO:0007669"/>
    <property type="project" value="TreeGrafter"/>
</dbReference>
<comment type="similarity">
    <text evidence="1">Belongs to the Fur family.</text>
</comment>
<keyword evidence="3" id="KW-0862">Zinc</keyword>
<dbReference type="GO" id="GO:1900376">
    <property type="term" value="P:regulation of secondary metabolite biosynthetic process"/>
    <property type="evidence" value="ECO:0007669"/>
    <property type="project" value="TreeGrafter"/>
</dbReference>
<evidence type="ECO:0000256" key="3">
    <source>
        <dbReference type="ARBA" id="ARBA00022833"/>
    </source>
</evidence>
<reference evidence="7" key="1">
    <citation type="journal article" date="2015" name="Nature">
        <title>Complex archaea that bridge the gap between prokaryotes and eukaryotes.</title>
        <authorList>
            <person name="Spang A."/>
            <person name="Saw J.H."/>
            <person name="Jorgensen S.L."/>
            <person name="Zaremba-Niedzwiedzka K."/>
            <person name="Martijn J."/>
            <person name="Lind A.E."/>
            <person name="van Eijk R."/>
            <person name="Schleper C."/>
            <person name="Guy L."/>
            <person name="Ettema T.J."/>
        </authorList>
    </citation>
    <scope>NUCLEOTIDE SEQUENCE</scope>
</reference>
<name>A0A0F9CN23_9ZZZZ</name>
<dbReference type="AlphaFoldDB" id="A0A0F9CN23"/>
<dbReference type="SUPFAM" id="SSF46785">
    <property type="entry name" value="Winged helix' DNA-binding domain"/>
    <property type="match status" value="1"/>
</dbReference>
<dbReference type="InterPro" id="IPR036390">
    <property type="entry name" value="WH_DNA-bd_sf"/>
</dbReference>
<keyword evidence="6" id="KW-0804">Transcription</keyword>
<organism evidence="7">
    <name type="scientific">marine sediment metagenome</name>
    <dbReference type="NCBI Taxonomy" id="412755"/>
    <lineage>
        <taxon>unclassified sequences</taxon>
        <taxon>metagenomes</taxon>
        <taxon>ecological metagenomes</taxon>
    </lineage>
</organism>
<dbReference type="Pfam" id="PF01475">
    <property type="entry name" value="FUR"/>
    <property type="match status" value="1"/>
</dbReference>
<accession>A0A0F9CN23</accession>
<evidence type="ECO:0000256" key="4">
    <source>
        <dbReference type="ARBA" id="ARBA00023015"/>
    </source>
</evidence>